<dbReference type="Pfam" id="PF02590">
    <property type="entry name" value="SPOUT_MTase"/>
    <property type="match status" value="1"/>
</dbReference>
<comment type="caution">
    <text evidence="6">The sequence shown here is derived from an EMBL/GenBank/DDBJ whole genome shotgun (WGS) entry which is preliminary data.</text>
</comment>
<dbReference type="GO" id="GO:0070038">
    <property type="term" value="F:rRNA (pseudouridine-N3-)-methyltransferase activity"/>
    <property type="evidence" value="ECO:0007669"/>
    <property type="project" value="UniProtKB-UniRule"/>
</dbReference>
<keyword evidence="3 5" id="KW-0949">S-adenosyl-L-methionine</keyword>
<dbReference type="Proteomes" id="UP000193136">
    <property type="component" value="Unassembled WGS sequence"/>
</dbReference>
<evidence type="ECO:0000256" key="1">
    <source>
        <dbReference type="ARBA" id="ARBA00022603"/>
    </source>
</evidence>
<evidence type="ECO:0000256" key="4">
    <source>
        <dbReference type="ARBA" id="ARBA00038303"/>
    </source>
</evidence>
<protein>
    <recommendedName>
        <fullName evidence="5">Ribosomal RNA large subunit methyltransferase H</fullName>
        <ecNumber evidence="5">2.1.1.177</ecNumber>
    </recommendedName>
    <alternativeName>
        <fullName evidence="5">23S rRNA (pseudouridine1915-N3)-methyltransferase</fullName>
    </alternativeName>
    <alternativeName>
        <fullName evidence="5">23S rRNA m3Psi1915 methyltransferase</fullName>
    </alternativeName>
    <alternativeName>
        <fullName evidence="5">rRNA (pseudouridine-N3-)-methyltransferase RlmH</fullName>
    </alternativeName>
</protein>
<dbReference type="STRING" id="1969733.B5V00_11450"/>
<dbReference type="RefSeq" id="WP_085010939.1">
    <property type="nucleotide sequence ID" value="NZ_NAAD01000014.1"/>
</dbReference>
<dbReference type="NCBIfam" id="NF000986">
    <property type="entry name" value="PRK00103.1-4"/>
    <property type="match status" value="1"/>
</dbReference>
<keyword evidence="7" id="KW-1185">Reference proteome</keyword>
<feature type="binding site" evidence="5">
    <location>
        <position position="74"/>
    </location>
    <ligand>
        <name>S-adenosyl-L-methionine</name>
        <dbReference type="ChEBI" id="CHEBI:59789"/>
    </ligand>
</feature>
<sequence length="158" mass="17876">MKLRLVCVGKLSRDWLREAAADYRQRLQRYLPFELLELKEEKGGGKKPNTALLREREGERILAQLAAPGTTLVLDEQGKQLSSVELARLLDEQMTAGPQNLNLVIGGAWGLSPAVKQRADRILSLSRLTFTHQMARVIALEQLYRAMTIIRNEPYHNA</sequence>
<comment type="catalytic activity">
    <reaction evidence="5">
        <text>pseudouridine(1915) in 23S rRNA + S-adenosyl-L-methionine = N(3)-methylpseudouridine(1915) in 23S rRNA + S-adenosyl-L-homocysteine + H(+)</text>
        <dbReference type="Rhea" id="RHEA:42752"/>
        <dbReference type="Rhea" id="RHEA-COMP:10221"/>
        <dbReference type="Rhea" id="RHEA-COMP:10222"/>
        <dbReference type="ChEBI" id="CHEBI:15378"/>
        <dbReference type="ChEBI" id="CHEBI:57856"/>
        <dbReference type="ChEBI" id="CHEBI:59789"/>
        <dbReference type="ChEBI" id="CHEBI:65314"/>
        <dbReference type="ChEBI" id="CHEBI:74486"/>
        <dbReference type="EC" id="2.1.1.177"/>
    </reaction>
</comment>
<dbReference type="PIRSF" id="PIRSF004505">
    <property type="entry name" value="MT_bac"/>
    <property type="match status" value="1"/>
</dbReference>
<gene>
    <name evidence="5" type="primary">rlmH</name>
    <name evidence="6" type="ORF">B5V00_11450</name>
</gene>
<feature type="binding site" evidence="5">
    <location>
        <position position="106"/>
    </location>
    <ligand>
        <name>S-adenosyl-L-methionine</name>
        <dbReference type="ChEBI" id="CHEBI:59789"/>
    </ligand>
</feature>
<evidence type="ECO:0000256" key="3">
    <source>
        <dbReference type="ARBA" id="ARBA00022691"/>
    </source>
</evidence>
<keyword evidence="2 5" id="KW-0808">Transferase</keyword>
<dbReference type="OrthoDB" id="9806643at2"/>
<proteinExistence type="inferred from homology"/>
<dbReference type="CDD" id="cd18081">
    <property type="entry name" value="RlmH-like"/>
    <property type="match status" value="1"/>
</dbReference>
<evidence type="ECO:0000313" key="6">
    <source>
        <dbReference type="EMBL" id="ORJ58710.1"/>
    </source>
</evidence>
<dbReference type="InterPro" id="IPR003742">
    <property type="entry name" value="RlmH-like"/>
</dbReference>
<dbReference type="Gene3D" id="3.40.1280.10">
    <property type="match status" value="1"/>
</dbReference>
<organism evidence="6 7">
    <name type="scientific">Geothermobacter hydrogeniphilus</name>
    <dbReference type="NCBI Taxonomy" id="1969733"/>
    <lineage>
        <taxon>Bacteria</taxon>
        <taxon>Pseudomonadati</taxon>
        <taxon>Thermodesulfobacteriota</taxon>
        <taxon>Desulfuromonadia</taxon>
        <taxon>Desulfuromonadales</taxon>
        <taxon>Geothermobacteraceae</taxon>
        <taxon>Geothermobacter</taxon>
    </lineage>
</organism>
<dbReference type="GO" id="GO:0005737">
    <property type="term" value="C:cytoplasm"/>
    <property type="evidence" value="ECO:0007669"/>
    <property type="project" value="UniProtKB-SubCell"/>
</dbReference>
<dbReference type="HAMAP" id="MF_00658">
    <property type="entry name" value="23SrRNA_methyltr_H"/>
    <property type="match status" value="1"/>
</dbReference>
<comment type="function">
    <text evidence="5">Specifically methylates the pseudouridine at position 1915 (m3Psi1915) in 23S rRNA.</text>
</comment>
<keyword evidence="5" id="KW-0963">Cytoplasm</keyword>
<evidence type="ECO:0000256" key="5">
    <source>
        <dbReference type="HAMAP-Rule" id="MF_00658"/>
    </source>
</evidence>
<name>A0A1X0Y0K7_9BACT</name>
<dbReference type="SUPFAM" id="SSF75217">
    <property type="entry name" value="alpha/beta knot"/>
    <property type="match status" value="1"/>
</dbReference>
<dbReference type="InterPro" id="IPR029028">
    <property type="entry name" value="Alpha/beta_knot_MTases"/>
</dbReference>
<keyword evidence="1 5" id="KW-0489">Methyltransferase</keyword>
<comment type="similarity">
    <text evidence="4 5">Belongs to the RNA methyltransferase RlmH family.</text>
</comment>
<evidence type="ECO:0000256" key="2">
    <source>
        <dbReference type="ARBA" id="ARBA00022679"/>
    </source>
</evidence>
<reference evidence="6 7" key="1">
    <citation type="submission" date="2017-03" db="EMBL/GenBank/DDBJ databases">
        <title>Genome sequence of Geothermobacter sp. EPR-M, Deep-Sea Iron Reducer.</title>
        <authorList>
            <person name="Tully B."/>
            <person name="Savalia P."/>
            <person name="Abuyen K."/>
            <person name="Baughan C."/>
            <person name="Romero E."/>
            <person name="Ronkowski C."/>
            <person name="Torres B."/>
            <person name="Tremblay J."/>
            <person name="Trujillo A."/>
            <person name="Tyler M."/>
            <person name="Perez-Rodriguez I."/>
            <person name="Amend J."/>
        </authorList>
    </citation>
    <scope>NUCLEOTIDE SEQUENCE [LARGE SCALE GENOMIC DNA]</scope>
    <source>
        <strain evidence="6 7">EPR-M</strain>
    </source>
</reference>
<accession>A0A1X0Y0K7</accession>
<dbReference type="AlphaFoldDB" id="A0A1X0Y0K7"/>
<comment type="subunit">
    <text evidence="5">Homodimer.</text>
</comment>
<dbReference type="EC" id="2.1.1.177" evidence="5"/>
<dbReference type="InterPro" id="IPR029026">
    <property type="entry name" value="tRNA_m1G_MTases_N"/>
</dbReference>
<dbReference type="PANTHER" id="PTHR33603:SF1">
    <property type="entry name" value="RIBOSOMAL RNA LARGE SUBUNIT METHYLTRANSFERASE H"/>
    <property type="match status" value="1"/>
</dbReference>
<dbReference type="EMBL" id="NAAD01000014">
    <property type="protein sequence ID" value="ORJ58710.1"/>
    <property type="molecule type" value="Genomic_DNA"/>
</dbReference>
<dbReference type="PANTHER" id="PTHR33603">
    <property type="entry name" value="METHYLTRANSFERASE"/>
    <property type="match status" value="1"/>
</dbReference>
<evidence type="ECO:0000313" key="7">
    <source>
        <dbReference type="Proteomes" id="UP000193136"/>
    </source>
</evidence>
<comment type="subcellular location">
    <subcellularLocation>
        <location evidence="5">Cytoplasm</location>
    </subcellularLocation>
</comment>
<keyword evidence="5" id="KW-0698">rRNA processing</keyword>
<feature type="binding site" evidence="5">
    <location>
        <begin position="125"/>
        <end position="130"/>
    </location>
    <ligand>
        <name>S-adenosyl-L-methionine</name>
        <dbReference type="ChEBI" id="CHEBI:59789"/>
    </ligand>
</feature>